<sequence length="51" mass="5055">MEPPTAPPHRGRIPWQGLLLTGGSSQGNSPGLSVGAIVGIVIGVLAVVALI</sequence>
<dbReference type="Proteomes" id="UP000233160">
    <property type="component" value="Unassembled WGS sequence"/>
</dbReference>
<evidence type="ECO:0000313" key="3">
    <source>
        <dbReference type="Proteomes" id="UP000233160"/>
    </source>
</evidence>
<protein>
    <submittedName>
        <fullName evidence="2">Uncharacterized protein</fullName>
    </submittedName>
</protein>
<keyword evidence="1" id="KW-0472">Membrane</keyword>
<proteinExistence type="predicted"/>
<evidence type="ECO:0000313" key="2">
    <source>
        <dbReference type="Ensembl" id="ENSPCOP00000015062.1"/>
    </source>
</evidence>
<dbReference type="AlphaFoldDB" id="A0A2K6FM59"/>
<name>A0A2K6FM59_PROCO</name>
<dbReference type="GeneTree" id="ENSGT01100000263479"/>
<reference evidence="2" key="2">
    <citation type="submission" date="2025-09" db="UniProtKB">
        <authorList>
            <consortium name="Ensembl"/>
        </authorList>
    </citation>
    <scope>IDENTIFICATION</scope>
</reference>
<accession>A0A2K6FM59</accession>
<keyword evidence="1" id="KW-0812">Transmembrane</keyword>
<dbReference type="Ensembl" id="ENSPCOT00000025674.1">
    <property type="protein sequence ID" value="ENSPCOP00000015062.1"/>
    <property type="gene ID" value="ENSPCOG00000019249.1"/>
</dbReference>
<reference evidence="2" key="1">
    <citation type="submission" date="2025-08" db="UniProtKB">
        <authorList>
            <consortium name="Ensembl"/>
        </authorList>
    </citation>
    <scope>IDENTIFICATION</scope>
</reference>
<feature type="transmembrane region" description="Helical" evidence="1">
    <location>
        <begin position="32"/>
        <end position="50"/>
    </location>
</feature>
<keyword evidence="3" id="KW-1185">Reference proteome</keyword>
<organism evidence="2 3">
    <name type="scientific">Propithecus coquereli</name>
    <name type="common">Coquerel's sifaka</name>
    <name type="synonym">Propithecus verreauxi coquereli</name>
    <dbReference type="NCBI Taxonomy" id="379532"/>
    <lineage>
        <taxon>Eukaryota</taxon>
        <taxon>Metazoa</taxon>
        <taxon>Chordata</taxon>
        <taxon>Craniata</taxon>
        <taxon>Vertebrata</taxon>
        <taxon>Euteleostomi</taxon>
        <taxon>Mammalia</taxon>
        <taxon>Eutheria</taxon>
        <taxon>Euarchontoglires</taxon>
        <taxon>Primates</taxon>
        <taxon>Strepsirrhini</taxon>
        <taxon>Lemuriformes</taxon>
        <taxon>Indriidae</taxon>
        <taxon>Propithecus</taxon>
    </lineage>
</organism>
<keyword evidence="1" id="KW-1133">Transmembrane helix</keyword>
<evidence type="ECO:0000256" key="1">
    <source>
        <dbReference type="SAM" id="Phobius"/>
    </source>
</evidence>